<organism evidence="8 9">
    <name type="scientific">Chitinilyticum piscinae</name>
    <dbReference type="NCBI Taxonomy" id="2866724"/>
    <lineage>
        <taxon>Bacteria</taxon>
        <taxon>Pseudomonadati</taxon>
        <taxon>Pseudomonadota</taxon>
        <taxon>Betaproteobacteria</taxon>
        <taxon>Neisseriales</taxon>
        <taxon>Chitinibacteraceae</taxon>
        <taxon>Chitinilyticum</taxon>
    </lineage>
</organism>
<feature type="transmembrane region" description="Helical" evidence="7">
    <location>
        <begin position="54"/>
        <end position="76"/>
    </location>
</feature>
<evidence type="ECO:0000313" key="8">
    <source>
        <dbReference type="EMBL" id="MBE9609525.1"/>
    </source>
</evidence>
<dbReference type="Pfam" id="PF04226">
    <property type="entry name" value="Transgly_assoc"/>
    <property type="match status" value="1"/>
</dbReference>
<dbReference type="AlphaFoldDB" id="A0A8J7FKS0"/>
<gene>
    <name evidence="8" type="ORF">INR99_09185</name>
</gene>
<keyword evidence="3" id="KW-1003">Cell membrane</keyword>
<comment type="similarity">
    <text evidence="2">Belongs to the UPF0410 family.</text>
</comment>
<evidence type="ECO:0000256" key="5">
    <source>
        <dbReference type="ARBA" id="ARBA00022989"/>
    </source>
</evidence>
<keyword evidence="5 7" id="KW-1133">Transmembrane helix</keyword>
<evidence type="ECO:0000256" key="3">
    <source>
        <dbReference type="ARBA" id="ARBA00022475"/>
    </source>
</evidence>
<reference evidence="8 9" key="1">
    <citation type="submission" date="2020-10" db="EMBL/GenBank/DDBJ databases">
        <title>The genome sequence of Chitinilyticum litopenaei 4Y14.</title>
        <authorList>
            <person name="Liu Y."/>
        </authorList>
    </citation>
    <scope>NUCLEOTIDE SEQUENCE [LARGE SCALE GENOMIC DNA]</scope>
    <source>
        <strain evidence="8 9">4Y14</strain>
    </source>
</reference>
<accession>A0A8J7FKS0</accession>
<sequence length="80" mass="8225">MGLLIVVVFGLFVGVLAKLLLPGKDPGGWIVTSLLGIAGSWVGHLLFSSIGMTGLASSIIGAILGAMLLLLLVRVIRART</sequence>
<dbReference type="InterPro" id="IPR007341">
    <property type="entry name" value="Transgly_assoc"/>
</dbReference>
<evidence type="ECO:0000256" key="7">
    <source>
        <dbReference type="SAM" id="Phobius"/>
    </source>
</evidence>
<evidence type="ECO:0000256" key="1">
    <source>
        <dbReference type="ARBA" id="ARBA00004651"/>
    </source>
</evidence>
<evidence type="ECO:0000256" key="4">
    <source>
        <dbReference type="ARBA" id="ARBA00022692"/>
    </source>
</evidence>
<keyword evidence="9" id="KW-1185">Reference proteome</keyword>
<dbReference type="PANTHER" id="PTHR33884:SF3">
    <property type="entry name" value="UPF0410 PROTEIN YMGE"/>
    <property type="match status" value="1"/>
</dbReference>
<protein>
    <submittedName>
        <fullName evidence="8">GlsB/YeaQ/YmgE family stress response membrane protein</fullName>
    </submittedName>
</protein>
<keyword evidence="4 7" id="KW-0812">Transmembrane</keyword>
<keyword evidence="6 7" id="KW-0472">Membrane</keyword>
<feature type="transmembrane region" description="Helical" evidence="7">
    <location>
        <begin position="27"/>
        <end position="47"/>
    </location>
</feature>
<evidence type="ECO:0000313" key="9">
    <source>
        <dbReference type="Proteomes" id="UP000604481"/>
    </source>
</evidence>
<comment type="caution">
    <text evidence="8">The sequence shown here is derived from an EMBL/GenBank/DDBJ whole genome shotgun (WGS) entry which is preliminary data.</text>
</comment>
<proteinExistence type="inferred from homology"/>
<dbReference type="EMBL" id="JADFUA010000004">
    <property type="protein sequence ID" value="MBE9609525.1"/>
    <property type="molecule type" value="Genomic_DNA"/>
</dbReference>
<evidence type="ECO:0000256" key="6">
    <source>
        <dbReference type="ARBA" id="ARBA00023136"/>
    </source>
</evidence>
<dbReference type="PANTHER" id="PTHR33884">
    <property type="entry name" value="UPF0410 PROTEIN YMGE"/>
    <property type="match status" value="1"/>
</dbReference>
<dbReference type="Proteomes" id="UP000604481">
    <property type="component" value="Unassembled WGS sequence"/>
</dbReference>
<comment type="subcellular location">
    <subcellularLocation>
        <location evidence="1">Cell membrane</location>
        <topology evidence="1">Multi-pass membrane protein</topology>
    </subcellularLocation>
</comment>
<name>A0A8J7FKS0_9NEIS</name>
<dbReference type="GO" id="GO:0005886">
    <property type="term" value="C:plasma membrane"/>
    <property type="evidence" value="ECO:0007669"/>
    <property type="project" value="UniProtKB-SubCell"/>
</dbReference>
<evidence type="ECO:0000256" key="2">
    <source>
        <dbReference type="ARBA" id="ARBA00011006"/>
    </source>
</evidence>